<dbReference type="SUPFAM" id="SSF52540">
    <property type="entry name" value="P-loop containing nucleoside triphosphate hydrolases"/>
    <property type="match status" value="1"/>
</dbReference>
<dbReference type="InterPro" id="IPR036063">
    <property type="entry name" value="Smr_dom_sf"/>
</dbReference>
<dbReference type="RefSeq" id="WP_255228535.1">
    <property type="nucleotide sequence ID" value="NZ_JAJEKE010000017.1"/>
</dbReference>
<organism evidence="11 12">
    <name type="scientific">Lutispora saccharofermentans</name>
    <dbReference type="NCBI Taxonomy" id="3024236"/>
    <lineage>
        <taxon>Bacteria</taxon>
        <taxon>Bacillati</taxon>
        <taxon>Bacillota</taxon>
        <taxon>Clostridia</taxon>
        <taxon>Lutisporales</taxon>
        <taxon>Lutisporaceae</taxon>
        <taxon>Lutispora</taxon>
    </lineage>
</organism>
<dbReference type="SMART" id="SM00533">
    <property type="entry name" value="MUTSd"/>
    <property type="match status" value="1"/>
</dbReference>
<comment type="caution">
    <text evidence="11">The sequence shown here is derived from an EMBL/GenBank/DDBJ whole genome shotgun (WGS) entry which is preliminary data.</text>
</comment>
<dbReference type="SUPFAM" id="SSF160443">
    <property type="entry name" value="SMR domain-like"/>
    <property type="match status" value="1"/>
</dbReference>
<dbReference type="InterPro" id="IPR007696">
    <property type="entry name" value="DNA_mismatch_repair_MutS_core"/>
</dbReference>
<dbReference type="Pfam" id="PF01713">
    <property type="entry name" value="Smr"/>
    <property type="match status" value="1"/>
</dbReference>
<keyword evidence="3 8" id="KW-0547">Nucleotide-binding</keyword>
<accession>A0ABT1NIE4</accession>
<feature type="binding site" evidence="8">
    <location>
        <begin position="334"/>
        <end position="341"/>
    </location>
    <ligand>
        <name>ATP</name>
        <dbReference type="ChEBI" id="CHEBI:30616"/>
    </ligand>
</feature>
<evidence type="ECO:0000313" key="12">
    <source>
        <dbReference type="Proteomes" id="UP001651880"/>
    </source>
</evidence>
<keyword evidence="7 8" id="KW-0238">DNA-binding</keyword>
<evidence type="ECO:0000259" key="10">
    <source>
        <dbReference type="PROSITE" id="PS50828"/>
    </source>
</evidence>
<sequence length="790" mass="88684">MNEKTLRVLEYQKIIKLVADETVSGLGREIASSLKPSNNIYEIKEWLQETTEAVEIILKRGNFPLEGMHDIRVALKKAEIGSMLGMDELLLTSYTLASARKIKAFMKEDRGEGAYPIIEDLVNLLSEYKNIENSINSSILNDEEISDNASPELNTIRRKIRDKHSQVKDKLNSMVTSSTYQKYLQEQIVTMRGDRYVLPVKQEYRGNVPGIVHDQSSSGATLFIEPMTVVELNNDLTQLKLREKEEIERILIALSAMITENYEGIKTNMEILSTLDFIFAKAKFSLKYRCSEPIINIEGRINIKKARHPLLDPKIVVPIDIRAGESFNILVITGPNTGGKTVTLKTTGLLNLMAQSGLHIPAADYSEIPVFDQIYADIGDEQSIEQSLSTFSSHMKNIVTILANISENSLVLLDELGAGTDPTEGAALAMAILDLLHEKNVRTVATTHYSELKIYALTTPGVCNASVEFDIETLQPTYKLSIGVPGKSNAFEISKKLGLDDLIVEKAKEFITKDKIKFEDVIAALEESRKKADEEKYIAQRLRNEIEKAKEEADKRLEKIMAQKDRIIEEANRSARLMVEKHKEEVDSLIKQLRDAIDKDNEEKARAIEKVRKDFKSIEDETEKTYGVAHTTRISHKPPEKLKLGDTVKILNLNQKGNIITLPDDNGNLTVQAGIMKINVNIKDIQMDKDIKEEVITQRYARIEKAKASQVPHQLDLRGKTLDETLMDIDKYLDDVYLAGIPTVTIIHGKGTGVLRNGVKDFLKNHAHVKSFRTGGYNEGGLGATIVEIK</sequence>
<feature type="coiled-coil region" evidence="9">
    <location>
        <begin position="515"/>
        <end position="621"/>
    </location>
</feature>
<dbReference type="Pfam" id="PF20297">
    <property type="entry name" value="MSSS"/>
    <property type="match status" value="1"/>
</dbReference>
<evidence type="ECO:0000256" key="7">
    <source>
        <dbReference type="ARBA" id="ARBA00023125"/>
    </source>
</evidence>
<feature type="domain" description="Smr" evidence="10">
    <location>
        <begin position="715"/>
        <end position="790"/>
    </location>
</feature>
<dbReference type="SMART" id="SM00534">
    <property type="entry name" value="MUTSac"/>
    <property type="match status" value="1"/>
</dbReference>
<dbReference type="GO" id="GO:0004519">
    <property type="term" value="F:endonuclease activity"/>
    <property type="evidence" value="ECO:0007669"/>
    <property type="project" value="UniProtKB-KW"/>
</dbReference>
<keyword evidence="4 8" id="KW-0378">Hydrolase</keyword>
<dbReference type="EMBL" id="JAJEKE010000017">
    <property type="protein sequence ID" value="MCQ1531014.1"/>
    <property type="molecule type" value="Genomic_DNA"/>
</dbReference>
<keyword evidence="8 11" id="KW-0255">Endonuclease</keyword>
<dbReference type="InterPro" id="IPR045076">
    <property type="entry name" value="MutS"/>
</dbReference>
<dbReference type="InterPro" id="IPR005747">
    <property type="entry name" value="MutS2"/>
</dbReference>
<dbReference type="InterPro" id="IPR002625">
    <property type="entry name" value="Smr_dom"/>
</dbReference>
<keyword evidence="5 8" id="KW-0067">ATP-binding</keyword>
<dbReference type="NCBIfam" id="TIGR01069">
    <property type="entry name" value="mutS2"/>
    <property type="match status" value="1"/>
</dbReference>
<keyword evidence="9" id="KW-0175">Coiled coil</keyword>
<keyword evidence="2 8" id="KW-0699">rRNA-binding</keyword>
<dbReference type="PIRSF" id="PIRSF005814">
    <property type="entry name" value="MutS_YshD"/>
    <property type="match status" value="1"/>
</dbReference>
<name>A0ABT1NIE4_9FIRM</name>
<comment type="similarity">
    <text evidence="8">Belongs to the DNA mismatch repair MutS family. MutS2 subfamily.</text>
</comment>
<dbReference type="InterPro" id="IPR036187">
    <property type="entry name" value="DNA_mismatch_repair_MutS_sf"/>
</dbReference>
<dbReference type="PANTHER" id="PTHR48466">
    <property type="entry name" value="OS10G0509000 PROTEIN-RELATED"/>
    <property type="match status" value="1"/>
</dbReference>
<evidence type="ECO:0000256" key="6">
    <source>
        <dbReference type="ARBA" id="ARBA00022884"/>
    </source>
</evidence>
<proteinExistence type="inferred from homology"/>
<dbReference type="Gene3D" id="3.40.50.300">
    <property type="entry name" value="P-loop containing nucleotide triphosphate hydrolases"/>
    <property type="match status" value="1"/>
</dbReference>
<dbReference type="CDD" id="cd03280">
    <property type="entry name" value="ABC_MutS2"/>
    <property type="match status" value="1"/>
</dbReference>
<reference evidence="11 12" key="1">
    <citation type="submission" date="2021-10" db="EMBL/GenBank/DDBJ databases">
        <title>Lutispora strain m25 sp. nov., a thermophilic, non-spore-forming bacterium isolated from a lab-scale methanogenic bioreactor digesting anaerobic sludge.</title>
        <authorList>
            <person name="El Houari A."/>
            <person name="Mcdonald J."/>
        </authorList>
    </citation>
    <scope>NUCLEOTIDE SEQUENCE [LARGE SCALE GENOMIC DNA]</scope>
    <source>
        <strain evidence="12">m25</strain>
    </source>
</reference>
<evidence type="ECO:0000256" key="8">
    <source>
        <dbReference type="HAMAP-Rule" id="MF_00092"/>
    </source>
</evidence>
<dbReference type="Gene3D" id="3.30.1370.110">
    <property type="match status" value="1"/>
</dbReference>
<comment type="function">
    <text evidence="8">Acts as a ribosome collision sensor, splitting the ribosome into its 2 subunits. Detects stalled/collided 70S ribosomes which it binds and splits by an ATP-hydrolysis driven conformational change. Acts upstream of the ribosome quality control system (RQC), a ribosome-associated complex that mediates the extraction of incompletely synthesized nascent chains from stalled ribosomes and their subsequent degradation. Probably generates substrates for RQC.</text>
</comment>
<evidence type="ECO:0000256" key="3">
    <source>
        <dbReference type="ARBA" id="ARBA00022741"/>
    </source>
</evidence>
<dbReference type="Proteomes" id="UP001651880">
    <property type="component" value="Unassembled WGS sequence"/>
</dbReference>
<keyword evidence="12" id="KW-1185">Reference proteome</keyword>
<protein>
    <recommendedName>
        <fullName evidence="8">Endonuclease MutS2</fullName>
        <ecNumber evidence="8">3.1.-.-</ecNumber>
    </recommendedName>
    <alternativeName>
        <fullName evidence="8">Ribosome-associated protein quality control-upstream factor</fullName>
        <shortName evidence="8">RQC-upstream factor</shortName>
        <shortName evidence="8">RqcU</shortName>
        <ecNumber evidence="8">3.6.4.-</ecNumber>
    </alternativeName>
</protein>
<evidence type="ECO:0000256" key="9">
    <source>
        <dbReference type="SAM" id="Coils"/>
    </source>
</evidence>
<dbReference type="CDD" id="cd06503">
    <property type="entry name" value="ATP-synt_Fo_b"/>
    <property type="match status" value="1"/>
</dbReference>
<dbReference type="SMART" id="SM00463">
    <property type="entry name" value="SMR"/>
    <property type="match status" value="1"/>
</dbReference>
<dbReference type="InterPro" id="IPR000432">
    <property type="entry name" value="DNA_mismatch_repair_MutS_C"/>
</dbReference>
<evidence type="ECO:0000313" key="11">
    <source>
        <dbReference type="EMBL" id="MCQ1531014.1"/>
    </source>
</evidence>
<keyword evidence="6 8" id="KW-0694">RNA-binding</keyword>
<evidence type="ECO:0000256" key="5">
    <source>
        <dbReference type="ARBA" id="ARBA00022840"/>
    </source>
</evidence>
<dbReference type="PANTHER" id="PTHR48466:SF2">
    <property type="entry name" value="OS10G0509000 PROTEIN"/>
    <property type="match status" value="1"/>
</dbReference>
<dbReference type="EC" id="3.6.4.-" evidence="8"/>
<evidence type="ECO:0000256" key="4">
    <source>
        <dbReference type="ARBA" id="ARBA00022801"/>
    </source>
</evidence>
<comment type="subunit">
    <text evidence="8">Homodimer. Binds to stalled ribosomes, contacting rRNA.</text>
</comment>
<dbReference type="EC" id="3.1.-.-" evidence="8"/>
<dbReference type="HAMAP" id="MF_00092">
    <property type="entry name" value="MutS2"/>
    <property type="match status" value="1"/>
</dbReference>
<evidence type="ECO:0000256" key="1">
    <source>
        <dbReference type="ARBA" id="ARBA00022722"/>
    </source>
</evidence>
<gene>
    <name evidence="8" type="primary">mutS2</name>
    <name evidence="8" type="synonym">rqcU</name>
    <name evidence="11" type="ORF">LJD61_15900</name>
</gene>
<dbReference type="InterPro" id="IPR046893">
    <property type="entry name" value="MSSS"/>
</dbReference>
<comment type="function">
    <text evidence="8">Endonuclease that is involved in the suppression of homologous recombination and thus may have a key role in the control of bacterial genetic diversity.</text>
</comment>
<evidence type="ECO:0000256" key="2">
    <source>
        <dbReference type="ARBA" id="ARBA00022730"/>
    </source>
</evidence>
<dbReference type="InterPro" id="IPR027417">
    <property type="entry name" value="P-loop_NTPase"/>
</dbReference>
<keyword evidence="1 8" id="KW-0540">Nuclease</keyword>
<dbReference type="PROSITE" id="PS00486">
    <property type="entry name" value="DNA_MISMATCH_REPAIR_2"/>
    <property type="match status" value="1"/>
</dbReference>
<dbReference type="SUPFAM" id="SSF48334">
    <property type="entry name" value="DNA repair protein MutS, domain III"/>
    <property type="match status" value="1"/>
</dbReference>
<dbReference type="Pfam" id="PF00488">
    <property type="entry name" value="MutS_V"/>
    <property type="match status" value="1"/>
</dbReference>
<dbReference type="PROSITE" id="PS50828">
    <property type="entry name" value="SMR"/>
    <property type="match status" value="1"/>
</dbReference>